<dbReference type="GO" id="GO:0016887">
    <property type="term" value="F:ATP hydrolysis activity"/>
    <property type="evidence" value="ECO:0007669"/>
    <property type="project" value="InterPro"/>
</dbReference>
<evidence type="ECO:0000313" key="6">
    <source>
        <dbReference type="EMBL" id="SFA72179.1"/>
    </source>
</evidence>
<dbReference type="Gene3D" id="1.10.287.380">
    <property type="entry name" value="Valyl-tRNA synthetase, C-terminal domain"/>
    <property type="match status" value="1"/>
</dbReference>
<feature type="domain" description="ABC transporter" evidence="5">
    <location>
        <begin position="3"/>
        <end position="258"/>
    </location>
</feature>
<dbReference type="InterPro" id="IPR017871">
    <property type="entry name" value="ABC_transporter-like_CS"/>
</dbReference>
<dbReference type="PROSITE" id="PS00211">
    <property type="entry name" value="ABC_TRANSPORTER_1"/>
    <property type="match status" value="1"/>
</dbReference>
<dbReference type="EMBL" id="FOJY01000001">
    <property type="protein sequence ID" value="SFA72179.1"/>
    <property type="molecule type" value="Genomic_DNA"/>
</dbReference>
<evidence type="ECO:0000256" key="1">
    <source>
        <dbReference type="ARBA" id="ARBA00022737"/>
    </source>
</evidence>
<accession>A0A1I0V760</accession>
<dbReference type="PANTHER" id="PTHR42855">
    <property type="entry name" value="ABC TRANSPORTER ATP-BINDING SUBUNIT"/>
    <property type="match status" value="1"/>
</dbReference>
<protein>
    <submittedName>
        <fullName evidence="6">ATP-binding cassette, subfamily F, member 3</fullName>
    </submittedName>
</protein>
<dbReference type="AlphaFoldDB" id="A0A1I0V760"/>
<feature type="domain" description="ABC transporter" evidence="5">
    <location>
        <begin position="328"/>
        <end position="541"/>
    </location>
</feature>
<dbReference type="STRING" id="1120918.SAMN05216249_101200"/>
<evidence type="ECO:0000256" key="4">
    <source>
        <dbReference type="SAM" id="Coils"/>
    </source>
</evidence>
<feature type="coiled-coil region" evidence="4">
    <location>
        <begin position="86"/>
        <end position="113"/>
    </location>
</feature>
<dbReference type="InterPro" id="IPR037118">
    <property type="entry name" value="Val-tRNA_synth_C_sf"/>
</dbReference>
<dbReference type="OrthoDB" id="9801441at2"/>
<evidence type="ECO:0000256" key="2">
    <source>
        <dbReference type="ARBA" id="ARBA00022741"/>
    </source>
</evidence>
<organism evidence="6 7">
    <name type="scientific">Acetitomaculum ruminis DSM 5522</name>
    <dbReference type="NCBI Taxonomy" id="1120918"/>
    <lineage>
        <taxon>Bacteria</taxon>
        <taxon>Bacillati</taxon>
        <taxon>Bacillota</taxon>
        <taxon>Clostridia</taxon>
        <taxon>Lachnospirales</taxon>
        <taxon>Lachnospiraceae</taxon>
        <taxon>Acetitomaculum</taxon>
    </lineage>
</organism>
<dbReference type="CDD" id="cd03221">
    <property type="entry name" value="ABCF_EF-3"/>
    <property type="match status" value="2"/>
</dbReference>
<evidence type="ECO:0000256" key="3">
    <source>
        <dbReference type="ARBA" id="ARBA00022840"/>
    </source>
</evidence>
<reference evidence="6 7" key="1">
    <citation type="submission" date="2016-10" db="EMBL/GenBank/DDBJ databases">
        <authorList>
            <person name="de Groot N.N."/>
        </authorList>
    </citation>
    <scope>NUCLEOTIDE SEQUENCE [LARGE SCALE GENOMIC DNA]</scope>
    <source>
        <strain evidence="6 7">DSM 5522</strain>
    </source>
</reference>
<dbReference type="InterPro" id="IPR003593">
    <property type="entry name" value="AAA+_ATPase"/>
</dbReference>
<dbReference type="GO" id="GO:0005524">
    <property type="term" value="F:ATP binding"/>
    <property type="evidence" value="ECO:0007669"/>
    <property type="project" value="UniProtKB-KW"/>
</dbReference>
<dbReference type="InterPro" id="IPR003439">
    <property type="entry name" value="ABC_transporter-like_ATP-bd"/>
</dbReference>
<feature type="coiled-coil region" evidence="4">
    <location>
        <begin position="555"/>
        <end position="628"/>
    </location>
</feature>
<dbReference type="RefSeq" id="WP_092869908.1">
    <property type="nucleotide sequence ID" value="NZ_FOJY01000001.1"/>
</dbReference>
<dbReference type="Pfam" id="PF16326">
    <property type="entry name" value="ABC_tran_CTD"/>
    <property type="match status" value="1"/>
</dbReference>
<dbReference type="InterPro" id="IPR032781">
    <property type="entry name" value="ABC_tran_Xtn"/>
</dbReference>
<keyword evidence="2" id="KW-0547">Nucleotide-binding</keyword>
<dbReference type="PANTHER" id="PTHR42855:SF2">
    <property type="entry name" value="DRUG RESISTANCE ABC TRANSPORTER,ATP-BINDING PROTEIN"/>
    <property type="match status" value="1"/>
</dbReference>
<dbReference type="InterPro" id="IPR027417">
    <property type="entry name" value="P-loop_NTPase"/>
</dbReference>
<dbReference type="Gene3D" id="3.40.50.300">
    <property type="entry name" value="P-loop containing nucleotide triphosphate hydrolases"/>
    <property type="match status" value="2"/>
</dbReference>
<keyword evidence="1" id="KW-0677">Repeat</keyword>
<keyword evidence="3 6" id="KW-0067">ATP-binding</keyword>
<dbReference type="InterPro" id="IPR051309">
    <property type="entry name" value="ABCF_ATPase"/>
</dbReference>
<evidence type="ECO:0000313" key="7">
    <source>
        <dbReference type="Proteomes" id="UP000198838"/>
    </source>
</evidence>
<dbReference type="Pfam" id="PF12848">
    <property type="entry name" value="ABC_tran_Xtn"/>
    <property type="match status" value="1"/>
</dbReference>
<dbReference type="SUPFAM" id="SSF52540">
    <property type="entry name" value="P-loop containing nucleoside triphosphate hydrolases"/>
    <property type="match status" value="2"/>
</dbReference>
<name>A0A1I0V760_9FIRM</name>
<dbReference type="FunFam" id="3.40.50.300:FF:000011">
    <property type="entry name" value="Putative ABC transporter ATP-binding component"/>
    <property type="match status" value="1"/>
</dbReference>
<keyword evidence="7" id="KW-1185">Reference proteome</keyword>
<dbReference type="Pfam" id="PF00005">
    <property type="entry name" value="ABC_tran"/>
    <property type="match status" value="2"/>
</dbReference>
<proteinExistence type="predicted"/>
<dbReference type="InterPro" id="IPR032524">
    <property type="entry name" value="ABC_tran_C"/>
</dbReference>
<gene>
    <name evidence="6" type="ORF">SAMN05216249_101200</name>
</gene>
<dbReference type="SMART" id="SM00382">
    <property type="entry name" value="AAA"/>
    <property type="match status" value="2"/>
</dbReference>
<dbReference type="FunFam" id="3.40.50.300:FF:000309">
    <property type="entry name" value="ABC transporter ATP-binding protein"/>
    <property type="match status" value="1"/>
</dbReference>
<dbReference type="GO" id="GO:0003677">
    <property type="term" value="F:DNA binding"/>
    <property type="evidence" value="ECO:0007669"/>
    <property type="project" value="InterPro"/>
</dbReference>
<dbReference type="Proteomes" id="UP000198838">
    <property type="component" value="Unassembled WGS sequence"/>
</dbReference>
<dbReference type="PROSITE" id="PS50893">
    <property type="entry name" value="ABC_TRANSPORTER_2"/>
    <property type="match status" value="2"/>
</dbReference>
<evidence type="ECO:0000259" key="5">
    <source>
        <dbReference type="PROSITE" id="PS50893"/>
    </source>
</evidence>
<keyword evidence="4" id="KW-0175">Coiled coil</keyword>
<sequence>MILSCQNVSKSFGIDEIIRNASFEIDNYEKAAIVGLNGCGKSTMLKIIMGELSSDSGNVIIAKDKTIGFLGQFQEFQENNTIYQEVLTIKQDVIEMENQIRTLEKEIASSKGEKLKELLGRYDRLNHQFELINGYAYKSEVAGILKGLGFEEEDFDKPVNSLSGGQKTRLSLSKLLVKKPDLILLDEPTNHLDIESIEWLEGFLSNYKGAVLVVAHDRYFLDKIVNKVIHIENGDVRVFKGNYTDFAKHSAQIREIQLKHYYNQQEEIKRQEEVIAKLKSFNREKSIKRAESREKALDKIDRLEKPKEKASRMKIQLKPSKLSGNDVLTVEEISKTFGSNELFSKLSFQIKRGEHVALIGQNGAGKTTILKMVNNLLDADSGNISLGSKVEIGYYDQEQMVLDMEKTLFDEISDSFPELTETQIRNTLAAFLFTGDDVFKYIRDLSGGERGRVSLAKLMLSSCNFLILDEPTNHLDIDSKEILEEVIRNYSGTVLYVSHDRYFVNETATRILSLENKKLTNYLGNYDYYLLKRNENKTNTVDTDESNNISNSVSKDEWQKQKKEAAIQKKKEREIEKCEKEIEKLEAEIADIDSEMLKDENTNNAAILMQLQKDKEEKNSELSKYYQQWEELMG</sequence>